<organism evidence="1 2">
    <name type="scientific">Mycolicibacterium aichiense</name>
    <dbReference type="NCBI Taxonomy" id="1799"/>
    <lineage>
        <taxon>Bacteria</taxon>
        <taxon>Bacillati</taxon>
        <taxon>Actinomycetota</taxon>
        <taxon>Actinomycetes</taxon>
        <taxon>Mycobacteriales</taxon>
        <taxon>Mycobacteriaceae</taxon>
        <taxon>Mycolicibacterium</taxon>
    </lineage>
</organism>
<evidence type="ECO:0000313" key="2">
    <source>
        <dbReference type="Proteomes" id="UP000467327"/>
    </source>
</evidence>
<name>A0AAD1HME2_9MYCO</name>
<protein>
    <submittedName>
        <fullName evidence="1">Uncharacterized protein</fullName>
    </submittedName>
</protein>
<dbReference type="KEGG" id="maic:MAIC_28380"/>
<dbReference type="Proteomes" id="UP000467327">
    <property type="component" value="Chromosome"/>
</dbReference>
<proteinExistence type="predicted"/>
<keyword evidence="2" id="KW-1185">Reference proteome</keyword>
<sequence length="94" mass="9729">MLTYRETVQFSVTLMGESFMRKFILGVATAGMIAGSLAGAVTANAASTNNATPSGPGHSPIITALDCQGGTGNMGCGAGFFWRDGWRGWGCYPC</sequence>
<gene>
    <name evidence="1" type="ORF">MAIC_28380</name>
</gene>
<reference evidence="1 2" key="1">
    <citation type="journal article" date="2019" name="Emerg. Microbes Infect.">
        <title>Comprehensive subspecies identification of 175 nontuberculous mycobacteria species based on 7547 genomic profiles.</title>
        <authorList>
            <person name="Matsumoto Y."/>
            <person name="Kinjo T."/>
            <person name="Motooka D."/>
            <person name="Nabeya D."/>
            <person name="Jung N."/>
            <person name="Uechi K."/>
            <person name="Horii T."/>
            <person name="Iida T."/>
            <person name="Fujita J."/>
            <person name="Nakamura S."/>
        </authorList>
    </citation>
    <scope>NUCLEOTIDE SEQUENCE [LARGE SCALE GENOMIC DNA]</scope>
    <source>
        <strain evidence="1 2">JCM 6376</strain>
    </source>
</reference>
<accession>A0AAD1HME2</accession>
<dbReference type="AlphaFoldDB" id="A0AAD1HME2"/>
<evidence type="ECO:0000313" key="1">
    <source>
        <dbReference type="EMBL" id="BBX08035.1"/>
    </source>
</evidence>
<dbReference type="EMBL" id="AP022561">
    <property type="protein sequence ID" value="BBX08035.1"/>
    <property type="molecule type" value="Genomic_DNA"/>
</dbReference>